<dbReference type="EMBL" id="PUHY01000010">
    <property type="protein sequence ID" value="PQO34915.1"/>
    <property type="molecule type" value="Genomic_DNA"/>
</dbReference>
<dbReference type="OrthoDB" id="230112at2"/>
<keyword evidence="1" id="KW-0175">Coiled coil</keyword>
<evidence type="ECO:0000256" key="1">
    <source>
        <dbReference type="SAM" id="Coils"/>
    </source>
</evidence>
<evidence type="ECO:0000313" key="4">
    <source>
        <dbReference type="Proteomes" id="UP000238322"/>
    </source>
</evidence>
<evidence type="ECO:0008006" key="5">
    <source>
        <dbReference type="Google" id="ProtNLM"/>
    </source>
</evidence>
<keyword evidence="2" id="KW-0812">Transmembrane</keyword>
<sequence length="466" mass="50792">MASRDNQGLQISLILLVMMVVGLGIVAGVFYNANSKAQADAKQANNAAQTAQSSQREAMANLNRLKVMIGHTEETTMEEVETQFQNDLATFVADENGAAPEEQAMSYRKIPVELRNKYATLEQQLASAREQINTITAERDAARAEKDSSVAQAVAAKDDAEAKLRDLTASYHTERTALQNQQKEVLAAKTSIEGQVAQVKATAATEKQGFQKTITDQQTLIDGLKKVAADLKPQLGDRPDGKIVWSNPRDKTVWVNLGSADMLRPQMTFSIYPFGQESLVDSEPKATIEITRIHSANQAEARITKSDVGNPVMPGDTIFTPVWTPGRSEKFAIVGFIDLDGDDKDDSNQLRDIIETAGGEVVAYVDDKGDIKGSLSTEVRYLILGDRPTDKTSEGGLAAYTTMSETARNNGVAAIRVDQFIDWAGYVGAEELVRLNAGSRLEELEAAKEKEEAGFQKRRPNGNSAF</sequence>
<dbReference type="Proteomes" id="UP000238322">
    <property type="component" value="Unassembled WGS sequence"/>
</dbReference>
<evidence type="ECO:0000313" key="3">
    <source>
        <dbReference type="EMBL" id="PQO34915.1"/>
    </source>
</evidence>
<gene>
    <name evidence="3" type="ORF">C5Y83_15640</name>
</gene>
<keyword evidence="2" id="KW-1133">Transmembrane helix</keyword>
<reference evidence="3 4" key="1">
    <citation type="submission" date="2018-02" db="EMBL/GenBank/DDBJ databases">
        <title>Comparative genomes isolates from brazilian mangrove.</title>
        <authorList>
            <person name="Araujo J.E."/>
            <person name="Taketani R.G."/>
            <person name="Silva M.C.P."/>
            <person name="Loureco M.V."/>
            <person name="Andreote F.D."/>
        </authorList>
    </citation>
    <scope>NUCLEOTIDE SEQUENCE [LARGE SCALE GENOMIC DNA]</scope>
    <source>
        <strain evidence="3 4">Hex-1 MGV</strain>
    </source>
</reference>
<keyword evidence="2" id="KW-0472">Membrane</keyword>
<name>A0A2S8FRW2_9BACT</name>
<accession>A0A2S8FRW2</accession>
<dbReference type="RefSeq" id="WP_105330645.1">
    <property type="nucleotide sequence ID" value="NZ_PUHY01000010.1"/>
</dbReference>
<comment type="caution">
    <text evidence="3">The sequence shown here is derived from an EMBL/GenBank/DDBJ whole genome shotgun (WGS) entry which is preliminary data.</text>
</comment>
<protein>
    <recommendedName>
        <fullName evidence="5">BRCT domain-containing protein</fullName>
    </recommendedName>
</protein>
<evidence type="ECO:0000256" key="2">
    <source>
        <dbReference type="SAM" id="Phobius"/>
    </source>
</evidence>
<organism evidence="3 4">
    <name type="scientific">Blastopirellula marina</name>
    <dbReference type="NCBI Taxonomy" id="124"/>
    <lineage>
        <taxon>Bacteria</taxon>
        <taxon>Pseudomonadati</taxon>
        <taxon>Planctomycetota</taxon>
        <taxon>Planctomycetia</taxon>
        <taxon>Pirellulales</taxon>
        <taxon>Pirellulaceae</taxon>
        <taxon>Blastopirellula</taxon>
    </lineage>
</organism>
<feature type="coiled-coil region" evidence="1">
    <location>
        <begin position="118"/>
        <end position="170"/>
    </location>
</feature>
<proteinExistence type="predicted"/>
<feature type="transmembrane region" description="Helical" evidence="2">
    <location>
        <begin position="12"/>
        <end position="31"/>
    </location>
</feature>
<dbReference type="AlphaFoldDB" id="A0A2S8FRW2"/>